<evidence type="ECO:0000313" key="1">
    <source>
        <dbReference type="EMBL" id="RDB64227.1"/>
    </source>
</evidence>
<keyword evidence="2" id="KW-1185">Reference proteome</keyword>
<reference evidence="1 2" key="1">
    <citation type="journal article" date="2018" name="Elife">
        <title>Discovery and characterization of a prevalent human gut bacterial enzyme sufficient for the inactivation of a family of plant toxins.</title>
        <authorList>
            <person name="Koppel N."/>
            <person name="Bisanz J.E."/>
            <person name="Pandelia M.E."/>
            <person name="Turnbaugh P.J."/>
            <person name="Balskus E.P."/>
        </authorList>
    </citation>
    <scope>NUCLEOTIDE SEQUENCE [LARGE SCALE GENOMIC DNA]</scope>
    <source>
        <strain evidence="1 2">3C</strain>
    </source>
</reference>
<dbReference type="Proteomes" id="UP000254000">
    <property type="component" value="Unassembled WGS sequence"/>
</dbReference>
<dbReference type="EMBL" id="PPTS01000006">
    <property type="protein sequence ID" value="RDB64227.1"/>
    <property type="molecule type" value="Genomic_DNA"/>
</dbReference>
<accession>A0A369LZZ5</accession>
<dbReference type="RefSeq" id="WP_041239249.1">
    <property type="nucleotide sequence ID" value="NZ_JAJCQY010000002.1"/>
</dbReference>
<protein>
    <recommendedName>
        <fullName evidence="3">DUF3168 domain-containing protein</fullName>
    </recommendedName>
</protein>
<evidence type="ECO:0000313" key="2">
    <source>
        <dbReference type="Proteomes" id="UP000254000"/>
    </source>
</evidence>
<dbReference type="AlphaFoldDB" id="A0A369LZZ5"/>
<name>A0A369LZZ5_9ACTN</name>
<organism evidence="1 2">
    <name type="scientific">Gordonibacter pamelaeae</name>
    <dbReference type="NCBI Taxonomy" id="471189"/>
    <lineage>
        <taxon>Bacteria</taxon>
        <taxon>Bacillati</taxon>
        <taxon>Actinomycetota</taxon>
        <taxon>Coriobacteriia</taxon>
        <taxon>Eggerthellales</taxon>
        <taxon>Eggerthellaceae</taxon>
        <taxon>Gordonibacter</taxon>
    </lineage>
</organism>
<sequence>MTDSRTAQADVATCVFSVLKTIVEGDPGVASCTYEQTPTDAQGLPCITMQTLDGTPVERRYLDGGRVENYRFALLLRRQALEDQDRLDARALLERLASSLAEADVELGEGRTAWDLSLDTLPYRAESAADYADWKAELTLKYQTNR</sequence>
<proteinExistence type="predicted"/>
<gene>
    <name evidence="1" type="ORF">C1877_10960</name>
</gene>
<evidence type="ECO:0008006" key="3">
    <source>
        <dbReference type="Google" id="ProtNLM"/>
    </source>
</evidence>
<comment type="caution">
    <text evidence="1">The sequence shown here is derived from an EMBL/GenBank/DDBJ whole genome shotgun (WGS) entry which is preliminary data.</text>
</comment>